<keyword evidence="5" id="KW-1185">Reference proteome</keyword>
<evidence type="ECO:0000313" key="5">
    <source>
        <dbReference type="Proteomes" id="UP001597419"/>
    </source>
</evidence>
<dbReference type="Pfam" id="PF17754">
    <property type="entry name" value="TetR_C_14"/>
    <property type="match status" value="1"/>
</dbReference>
<feature type="DNA-binding region" description="H-T-H motif" evidence="2">
    <location>
        <begin position="38"/>
        <end position="57"/>
    </location>
</feature>
<dbReference type="Gene3D" id="1.10.357.10">
    <property type="entry name" value="Tetracycline Repressor, domain 2"/>
    <property type="match status" value="1"/>
</dbReference>
<dbReference type="SUPFAM" id="SSF46689">
    <property type="entry name" value="Homeodomain-like"/>
    <property type="match status" value="1"/>
</dbReference>
<accession>A0ABW5GLG6</accession>
<protein>
    <submittedName>
        <fullName evidence="4">TetR/AcrR family transcriptional regulator</fullName>
    </submittedName>
</protein>
<evidence type="ECO:0000259" key="3">
    <source>
        <dbReference type="PROSITE" id="PS50977"/>
    </source>
</evidence>
<sequence>MAEDGVPGLRERKKLQTRKALSDATLDLVFERGLENIRREDIAARAGVSIRTFNNYFASKYEALAYRQIERMKRSVRILRSRPADEPLWTAITVACTKPLEDDGGEGGVPSPAQLAAVRELLGAPEMAATLQKAVLGADGELITLIAERTGTDPAKDLYPRLVVAAIGSAWQAASEVYLNAEPPVPIVGLLRRALEQIAAGLPDPSA</sequence>
<name>A0ABW5GLG6_9PSEU</name>
<dbReference type="InterPro" id="IPR009057">
    <property type="entry name" value="Homeodomain-like_sf"/>
</dbReference>
<dbReference type="Gene3D" id="1.10.10.60">
    <property type="entry name" value="Homeodomain-like"/>
    <property type="match status" value="1"/>
</dbReference>
<evidence type="ECO:0000256" key="2">
    <source>
        <dbReference type="PROSITE-ProRule" id="PRU00335"/>
    </source>
</evidence>
<dbReference type="PROSITE" id="PS50977">
    <property type="entry name" value="HTH_TETR_2"/>
    <property type="match status" value="1"/>
</dbReference>
<gene>
    <name evidence="4" type="ORF">ACFSYJ_23995</name>
</gene>
<evidence type="ECO:0000313" key="4">
    <source>
        <dbReference type="EMBL" id="MFD2461690.1"/>
    </source>
</evidence>
<proteinExistence type="predicted"/>
<comment type="caution">
    <text evidence="4">The sequence shown here is derived from an EMBL/GenBank/DDBJ whole genome shotgun (WGS) entry which is preliminary data.</text>
</comment>
<evidence type="ECO:0000256" key="1">
    <source>
        <dbReference type="ARBA" id="ARBA00023125"/>
    </source>
</evidence>
<reference evidence="5" key="1">
    <citation type="journal article" date="2019" name="Int. J. Syst. Evol. Microbiol.">
        <title>The Global Catalogue of Microorganisms (GCM) 10K type strain sequencing project: providing services to taxonomists for standard genome sequencing and annotation.</title>
        <authorList>
            <consortium name="The Broad Institute Genomics Platform"/>
            <consortium name="The Broad Institute Genome Sequencing Center for Infectious Disease"/>
            <person name="Wu L."/>
            <person name="Ma J."/>
        </authorList>
    </citation>
    <scope>NUCLEOTIDE SEQUENCE [LARGE SCALE GENOMIC DNA]</scope>
    <source>
        <strain evidence="5">CGMCC 4.7643</strain>
    </source>
</reference>
<dbReference type="EMBL" id="JBHUKU010000014">
    <property type="protein sequence ID" value="MFD2461690.1"/>
    <property type="molecule type" value="Genomic_DNA"/>
</dbReference>
<dbReference type="Pfam" id="PF00440">
    <property type="entry name" value="TetR_N"/>
    <property type="match status" value="1"/>
</dbReference>
<dbReference type="InterPro" id="IPR001647">
    <property type="entry name" value="HTH_TetR"/>
</dbReference>
<keyword evidence="1 2" id="KW-0238">DNA-binding</keyword>
<feature type="domain" description="HTH tetR-type" evidence="3">
    <location>
        <begin position="15"/>
        <end position="75"/>
    </location>
</feature>
<dbReference type="RefSeq" id="WP_345390384.1">
    <property type="nucleotide sequence ID" value="NZ_BAABHG010000004.1"/>
</dbReference>
<organism evidence="4 5">
    <name type="scientific">Amycolatopsis samaneae</name>
    <dbReference type="NCBI Taxonomy" id="664691"/>
    <lineage>
        <taxon>Bacteria</taxon>
        <taxon>Bacillati</taxon>
        <taxon>Actinomycetota</taxon>
        <taxon>Actinomycetes</taxon>
        <taxon>Pseudonocardiales</taxon>
        <taxon>Pseudonocardiaceae</taxon>
        <taxon>Amycolatopsis</taxon>
    </lineage>
</organism>
<dbReference type="Proteomes" id="UP001597419">
    <property type="component" value="Unassembled WGS sequence"/>
</dbReference>
<dbReference type="InterPro" id="IPR041347">
    <property type="entry name" value="MftR_C"/>
</dbReference>